<proteinExistence type="predicted"/>
<feature type="transmembrane region" description="Helical" evidence="6">
    <location>
        <begin position="396"/>
        <end position="415"/>
    </location>
</feature>
<feature type="transmembrane region" description="Helical" evidence="6">
    <location>
        <begin position="75"/>
        <end position="93"/>
    </location>
</feature>
<sequence length="802" mass="84562">MQERSLLAHAPGCVHLRRVTRSHFRPPIVLVFLAYLAGVLAGLRVEAIPPSVALFAAVAVLACAPRLGIVPAGRVLHVILGALLLVGAGQGAGARLDAARDCRAVLADGAAIRVRGVLGANLVRMPDGRIPLLPLEIEDAHGPSGPLPACRVEARVRLPKGTGPLLAGTELRVEGAWWRMPRPVAPGAWPADPAYAGFVFAKQADVQAPPSLRAHPLLTLRGRTERQITKLFPRNAPLADALLLGRRETLDRELAERFARSGLVHLLAISGTHVALIGAVLLLLARAARLRRDRAVVATVMLVSVYLAVIGAPPSAVRSGIMMALALAATVLQRPSAPLAPVAAAALAIVALHPMAALDIGFQLSFAGVLGLILLRPAMLRRIPLGWRKGWWRGPLAESLVTSLAAFVFTAPVVAHHFGQVAPVSIVANLPAVPLTSLALVGTGAALATAPVVPPLGRLFAEGASAMLDGVQRVVDAAAALPGGHAAVARPRWGVWGAAALVFLLAMEWSARLRDRVRWAVGTGAACAAFLLAPVAAAADGGLELAFLDVGQGDAVAIRTPAGRWLLVDAGPAEERYDAGEKRVLPFLRARGATRVEAMILTHPHADHIGGAGAVIRGIPVGRVVEPGLPFGTPMYRDLLRETEERRVPWSAARRDRSLRIDGVELLFLWPTARSLDAPADANDISAVVLLRYGAFAALLTGDAPSEVEERLVAHYGPALRAGVLKVGHHGSRTATSDAFLRAVQPELAVISCGVRNRYRHPAPEALERLAHRGVAVARTDLEGTILVRVEPGGAFWERVKP</sequence>
<evidence type="ECO:0000256" key="6">
    <source>
        <dbReference type="SAM" id="Phobius"/>
    </source>
</evidence>
<dbReference type="PANTHER" id="PTHR30619">
    <property type="entry name" value="DNA INTERNALIZATION/COMPETENCE PROTEIN COMEC/REC2"/>
    <property type="match status" value="1"/>
</dbReference>
<organism evidence="8">
    <name type="scientific">uncultured Gemmatimonadota bacterium</name>
    <dbReference type="NCBI Taxonomy" id="203437"/>
    <lineage>
        <taxon>Bacteria</taxon>
        <taxon>Pseudomonadati</taxon>
        <taxon>Gemmatimonadota</taxon>
        <taxon>environmental samples</taxon>
    </lineage>
</organism>
<keyword evidence="4 6" id="KW-1133">Transmembrane helix</keyword>
<dbReference type="EMBL" id="CADCTW010000062">
    <property type="protein sequence ID" value="CAA9308881.1"/>
    <property type="molecule type" value="Genomic_DNA"/>
</dbReference>
<keyword evidence="5 6" id="KW-0472">Membrane</keyword>
<evidence type="ECO:0000313" key="8">
    <source>
        <dbReference type="EMBL" id="CAA9308881.1"/>
    </source>
</evidence>
<dbReference type="Pfam" id="PF03772">
    <property type="entry name" value="Competence"/>
    <property type="match status" value="1"/>
</dbReference>
<dbReference type="NCBIfam" id="TIGR00361">
    <property type="entry name" value="ComEC_Rec2"/>
    <property type="match status" value="1"/>
</dbReference>
<dbReference type="SUPFAM" id="SSF56281">
    <property type="entry name" value="Metallo-hydrolase/oxidoreductase"/>
    <property type="match status" value="1"/>
</dbReference>
<feature type="transmembrane region" description="Helical" evidence="6">
    <location>
        <begin position="27"/>
        <end position="45"/>
    </location>
</feature>
<evidence type="ECO:0000256" key="2">
    <source>
        <dbReference type="ARBA" id="ARBA00022475"/>
    </source>
</evidence>
<reference evidence="8" key="1">
    <citation type="submission" date="2020-02" db="EMBL/GenBank/DDBJ databases">
        <authorList>
            <person name="Meier V. D."/>
        </authorList>
    </citation>
    <scope>NUCLEOTIDE SEQUENCE</scope>
    <source>
        <strain evidence="8">AVDCRST_MAG68</strain>
    </source>
</reference>
<dbReference type="NCBIfam" id="TIGR00360">
    <property type="entry name" value="ComEC_N-term"/>
    <property type="match status" value="1"/>
</dbReference>
<feature type="transmembrane region" description="Helical" evidence="6">
    <location>
        <begin position="51"/>
        <end position="68"/>
    </location>
</feature>
<feature type="transmembrane region" description="Helical" evidence="6">
    <location>
        <begin position="342"/>
        <end position="375"/>
    </location>
</feature>
<keyword evidence="3 6" id="KW-0812">Transmembrane</keyword>
<dbReference type="InterPro" id="IPR001279">
    <property type="entry name" value="Metallo-B-lactamas"/>
</dbReference>
<evidence type="ECO:0000259" key="7">
    <source>
        <dbReference type="SMART" id="SM00849"/>
    </source>
</evidence>
<dbReference type="InterPro" id="IPR004797">
    <property type="entry name" value="Competence_ComEC/Rec2"/>
</dbReference>
<comment type="subcellular location">
    <subcellularLocation>
        <location evidence="1">Cell membrane</location>
        <topology evidence="1">Multi-pass membrane protein</topology>
    </subcellularLocation>
</comment>
<feature type="transmembrane region" description="Helical" evidence="6">
    <location>
        <begin position="296"/>
        <end position="317"/>
    </location>
</feature>
<feature type="transmembrane region" description="Helical" evidence="6">
    <location>
        <begin position="262"/>
        <end position="284"/>
    </location>
</feature>
<dbReference type="InterPro" id="IPR052159">
    <property type="entry name" value="Competence_DNA_uptake"/>
</dbReference>
<gene>
    <name evidence="8" type="ORF">AVDCRST_MAG68-1138</name>
</gene>
<dbReference type="Gene3D" id="3.60.15.10">
    <property type="entry name" value="Ribonuclease Z/Hydroxyacylglutathione hydrolase-like"/>
    <property type="match status" value="1"/>
</dbReference>
<feature type="transmembrane region" description="Helical" evidence="6">
    <location>
        <begin position="517"/>
        <end position="539"/>
    </location>
</feature>
<dbReference type="GO" id="GO:0005886">
    <property type="term" value="C:plasma membrane"/>
    <property type="evidence" value="ECO:0007669"/>
    <property type="project" value="UniProtKB-SubCell"/>
</dbReference>
<dbReference type="GO" id="GO:0030420">
    <property type="term" value="P:establishment of competence for transformation"/>
    <property type="evidence" value="ECO:0007669"/>
    <property type="project" value="InterPro"/>
</dbReference>
<dbReference type="PANTHER" id="PTHR30619:SF1">
    <property type="entry name" value="RECOMBINATION PROTEIN 2"/>
    <property type="match status" value="1"/>
</dbReference>
<evidence type="ECO:0000256" key="3">
    <source>
        <dbReference type="ARBA" id="ARBA00022692"/>
    </source>
</evidence>
<evidence type="ECO:0000256" key="4">
    <source>
        <dbReference type="ARBA" id="ARBA00022989"/>
    </source>
</evidence>
<evidence type="ECO:0000256" key="5">
    <source>
        <dbReference type="ARBA" id="ARBA00023136"/>
    </source>
</evidence>
<feature type="domain" description="Metallo-beta-lactamase" evidence="7">
    <location>
        <begin position="552"/>
        <end position="755"/>
    </location>
</feature>
<dbReference type="CDD" id="cd07731">
    <property type="entry name" value="ComA-like_MBL-fold"/>
    <property type="match status" value="1"/>
</dbReference>
<dbReference type="InterPro" id="IPR004477">
    <property type="entry name" value="ComEC_N"/>
</dbReference>
<dbReference type="Pfam" id="PF00753">
    <property type="entry name" value="Lactamase_B"/>
    <property type="match status" value="1"/>
</dbReference>
<name>A0A6J4KKW9_9BACT</name>
<dbReference type="AlphaFoldDB" id="A0A6J4KKW9"/>
<accession>A0A6J4KKW9</accession>
<feature type="transmembrane region" description="Helical" evidence="6">
    <location>
        <begin position="493"/>
        <end position="510"/>
    </location>
</feature>
<keyword evidence="2" id="KW-1003">Cell membrane</keyword>
<protein>
    <submittedName>
        <fullName evidence="8">Late competence protein ComEC, DNA transport</fullName>
    </submittedName>
</protein>
<dbReference type="InterPro" id="IPR035681">
    <property type="entry name" value="ComA-like_MBL"/>
</dbReference>
<evidence type="ECO:0000256" key="1">
    <source>
        <dbReference type="ARBA" id="ARBA00004651"/>
    </source>
</evidence>
<dbReference type="SMART" id="SM00849">
    <property type="entry name" value="Lactamase_B"/>
    <property type="match status" value="1"/>
</dbReference>
<dbReference type="InterPro" id="IPR036866">
    <property type="entry name" value="RibonucZ/Hydroxyglut_hydro"/>
</dbReference>